<feature type="compositionally biased region" description="Low complexity" evidence="1">
    <location>
        <begin position="354"/>
        <end position="363"/>
    </location>
</feature>
<dbReference type="InterPro" id="IPR012942">
    <property type="entry name" value="SRR1-like"/>
</dbReference>
<reference evidence="3" key="1">
    <citation type="submission" date="2023-01" db="EMBL/GenBank/DDBJ databases">
        <title>The growth and conidiation of Purpureocillium lavendulum are regulated by nitrogen source and histone H3K14 acetylation.</title>
        <authorList>
            <person name="Tang P."/>
            <person name="Han J."/>
            <person name="Zhang C."/>
            <person name="Tang P."/>
            <person name="Qi F."/>
            <person name="Zhang K."/>
            <person name="Liang L."/>
        </authorList>
    </citation>
    <scope>NUCLEOTIDE SEQUENCE</scope>
    <source>
        <strain evidence="3">YMF1.00683</strain>
    </source>
</reference>
<feature type="compositionally biased region" description="Acidic residues" evidence="1">
    <location>
        <begin position="342"/>
        <end position="353"/>
    </location>
</feature>
<dbReference type="AlphaFoldDB" id="A0AB34FU84"/>
<dbReference type="PANTHER" id="PTHR42080:SF1">
    <property type="entry name" value="SRR1-LIKE DOMAIN-CONTAINING PROTEIN"/>
    <property type="match status" value="1"/>
</dbReference>
<feature type="domain" description="SRR1-like" evidence="2">
    <location>
        <begin position="119"/>
        <end position="333"/>
    </location>
</feature>
<dbReference type="PANTHER" id="PTHR42080">
    <property type="entry name" value="SRR1 DOMAIN-CONTAINING PROTEIN"/>
    <property type="match status" value="1"/>
</dbReference>
<feature type="region of interest" description="Disordered" evidence="1">
    <location>
        <begin position="333"/>
        <end position="394"/>
    </location>
</feature>
<name>A0AB34FU84_9HYPO</name>
<proteinExistence type="predicted"/>
<evidence type="ECO:0000259" key="2">
    <source>
        <dbReference type="Pfam" id="PF07985"/>
    </source>
</evidence>
<feature type="compositionally biased region" description="Basic and acidic residues" evidence="1">
    <location>
        <begin position="367"/>
        <end position="377"/>
    </location>
</feature>
<evidence type="ECO:0000313" key="4">
    <source>
        <dbReference type="Proteomes" id="UP001163105"/>
    </source>
</evidence>
<feature type="region of interest" description="Disordered" evidence="1">
    <location>
        <begin position="96"/>
        <end position="123"/>
    </location>
</feature>
<feature type="compositionally biased region" description="Basic and acidic residues" evidence="1">
    <location>
        <begin position="384"/>
        <end position="394"/>
    </location>
</feature>
<sequence length="394" mass="41548">MPAPKADDGEWTTIKPKNRRHRGNRTHDNPHNQSPLSGASPSSSSSRHKFSPPARTDPPRSVASIESEYNTLRRAFETTSCCASLRALAARIAATDGTSGHRGGRRRRSSGGDGNQTDKTPPPVTKAVCLGIGTFDPPDGGWEPRRRTFLQLIAFVVLVEELERLTHTTIPCIFQEPIFTASDAAFLTSSLGHSVVEHPRACRAVDRRTLLYGVHLYRPIYALALAGGGKGGANAATAATAAAAAAAATTFAASDGDVQDDDDGDGLPAVFVGTGWDVWDAVTLGGGGDEEGDEADDGFMARLRLMEDTYARADFPQDEAAHGTAFSSTSVYWRRGPGVSGEDLEGEGEDGDETATVTAAAATPSEGGDRGVRRVDEAGGEQNLAEKLDAVRIS</sequence>
<feature type="compositionally biased region" description="Low complexity" evidence="1">
    <location>
        <begin position="34"/>
        <end position="45"/>
    </location>
</feature>
<dbReference type="EMBL" id="JAQHRD010000004">
    <property type="protein sequence ID" value="KAJ6442383.1"/>
    <property type="molecule type" value="Genomic_DNA"/>
</dbReference>
<accession>A0AB34FU84</accession>
<evidence type="ECO:0000313" key="3">
    <source>
        <dbReference type="EMBL" id="KAJ6442383.1"/>
    </source>
</evidence>
<keyword evidence="4" id="KW-1185">Reference proteome</keyword>
<dbReference type="Proteomes" id="UP001163105">
    <property type="component" value="Unassembled WGS sequence"/>
</dbReference>
<gene>
    <name evidence="3" type="ORF">O9K51_05942</name>
</gene>
<dbReference type="Pfam" id="PF07985">
    <property type="entry name" value="SRR1"/>
    <property type="match status" value="1"/>
</dbReference>
<feature type="region of interest" description="Disordered" evidence="1">
    <location>
        <begin position="1"/>
        <end position="62"/>
    </location>
</feature>
<organism evidence="3 4">
    <name type="scientific">Purpureocillium lavendulum</name>
    <dbReference type="NCBI Taxonomy" id="1247861"/>
    <lineage>
        <taxon>Eukaryota</taxon>
        <taxon>Fungi</taxon>
        <taxon>Dikarya</taxon>
        <taxon>Ascomycota</taxon>
        <taxon>Pezizomycotina</taxon>
        <taxon>Sordariomycetes</taxon>
        <taxon>Hypocreomycetidae</taxon>
        <taxon>Hypocreales</taxon>
        <taxon>Ophiocordycipitaceae</taxon>
        <taxon>Purpureocillium</taxon>
    </lineage>
</organism>
<evidence type="ECO:0000256" key="1">
    <source>
        <dbReference type="SAM" id="MobiDB-lite"/>
    </source>
</evidence>
<protein>
    <submittedName>
        <fullName evidence="3">SRR1 domain-containing protein</fullName>
    </submittedName>
</protein>
<comment type="caution">
    <text evidence="3">The sequence shown here is derived from an EMBL/GenBank/DDBJ whole genome shotgun (WGS) entry which is preliminary data.</text>
</comment>